<protein>
    <submittedName>
        <fullName evidence="1">Uncharacterized protein</fullName>
    </submittedName>
</protein>
<proteinExistence type="predicted"/>
<sequence>MAIIIITTTNTIIITTITTSTTNIITTTTTTTTNITTTSTTNIITTTTTNIIIIIITTTTNIITTTTTTIVVKTIILTERNETKVKVTYLSAETFLKQPLPDLTYQTITAPQLIRASSTFTPVVVTQTSSAFNRVQPIENPSIQSSARSTPISPPISRPLEEVRSAHKQTLHLMPHVIESLMFHVHA</sequence>
<comment type="caution">
    <text evidence="1">The sequence shown here is derived from an EMBL/GenBank/DDBJ whole genome shotgun (WGS) entry which is preliminary data.</text>
</comment>
<dbReference type="Proteomes" id="UP000735302">
    <property type="component" value="Unassembled WGS sequence"/>
</dbReference>
<dbReference type="EMBL" id="BLXT01008350">
    <property type="protein sequence ID" value="GFO47798.1"/>
    <property type="molecule type" value="Genomic_DNA"/>
</dbReference>
<name>A0AAV4DUN2_9GAST</name>
<feature type="non-terminal residue" evidence="1">
    <location>
        <position position="187"/>
    </location>
</feature>
<evidence type="ECO:0000313" key="2">
    <source>
        <dbReference type="Proteomes" id="UP000735302"/>
    </source>
</evidence>
<organism evidence="1 2">
    <name type="scientific">Plakobranchus ocellatus</name>
    <dbReference type="NCBI Taxonomy" id="259542"/>
    <lineage>
        <taxon>Eukaryota</taxon>
        <taxon>Metazoa</taxon>
        <taxon>Spiralia</taxon>
        <taxon>Lophotrochozoa</taxon>
        <taxon>Mollusca</taxon>
        <taxon>Gastropoda</taxon>
        <taxon>Heterobranchia</taxon>
        <taxon>Euthyneura</taxon>
        <taxon>Panpulmonata</taxon>
        <taxon>Sacoglossa</taxon>
        <taxon>Placobranchoidea</taxon>
        <taxon>Plakobranchidae</taxon>
        <taxon>Plakobranchus</taxon>
    </lineage>
</organism>
<accession>A0AAV4DUN2</accession>
<keyword evidence="2" id="KW-1185">Reference proteome</keyword>
<evidence type="ECO:0000313" key="1">
    <source>
        <dbReference type="EMBL" id="GFO47798.1"/>
    </source>
</evidence>
<reference evidence="1 2" key="1">
    <citation type="journal article" date="2021" name="Elife">
        <title>Chloroplast acquisition without the gene transfer in kleptoplastic sea slugs, Plakobranchus ocellatus.</title>
        <authorList>
            <person name="Maeda T."/>
            <person name="Takahashi S."/>
            <person name="Yoshida T."/>
            <person name="Shimamura S."/>
            <person name="Takaki Y."/>
            <person name="Nagai Y."/>
            <person name="Toyoda A."/>
            <person name="Suzuki Y."/>
            <person name="Arimoto A."/>
            <person name="Ishii H."/>
            <person name="Satoh N."/>
            <person name="Nishiyama T."/>
            <person name="Hasebe M."/>
            <person name="Maruyama T."/>
            <person name="Minagawa J."/>
            <person name="Obokata J."/>
            <person name="Shigenobu S."/>
        </authorList>
    </citation>
    <scope>NUCLEOTIDE SEQUENCE [LARGE SCALE GENOMIC DNA]</scope>
</reference>
<gene>
    <name evidence="1" type="ORF">PoB_007430300</name>
</gene>
<dbReference type="AlphaFoldDB" id="A0AAV4DUN2"/>